<dbReference type="PROSITE" id="PS51257">
    <property type="entry name" value="PROKAR_LIPOPROTEIN"/>
    <property type="match status" value="1"/>
</dbReference>
<gene>
    <name evidence="2" type="ORF">BCR25_05595</name>
</gene>
<name>A0A1E5GJU4_9ENTE</name>
<keyword evidence="1" id="KW-0175">Coiled coil</keyword>
<evidence type="ECO:0000313" key="2">
    <source>
        <dbReference type="EMBL" id="OEG12962.1"/>
    </source>
</evidence>
<dbReference type="OrthoDB" id="9853328at2"/>
<dbReference type="RefSeq" id="WP_069663662.1">
    <property type="nucleotide sequence ID" value="NZ_JBHUJJ010000001.1"/>
</dbReference>
<protein>
    <recommendedName>
        <fullName evidence="4">Lipoprotein</fullName>
    </recommendedName>
</protein>
<comment type="caution">
    <text evidence="2">The sequence shown here is derived from an EMBL/GenBank/DDBJ whole genome shotgun (WGS) entry which is preliminary data.</text>
</comment>
<dbReference type="EMBL" id="MIJY01000023">
    <property type="protein sequence ID" value="OEG12962.1"/>
    <property type="molecule type" value="Genomic_DNA"/>
</dbReference>
<reference evidence="3" key="1">
    <citation type="submission" date="2016-09" db="EMBL/GenBank/DDBJ databases">
        <authorList>
            <person name="Gulvik C.A."/>
        </authorList>
    </citation>
    <scope>NUCLEOTIDE SEQUENCE [LARGE SCALE GENOMIC DNA]</scope>
    <source>
        <strain evidence="3">LMG 8895</strain>
    </source>
</reference>
<keyword evidence="3" id="KW-1185">Reference proteome</keyword>
<evidence type="ECO:0000313" key="3">
    <source>
        <dbReference type="Proteomes" id="UP000095094"/>
    </source>
</evidence>
<feature type="coiled-coil region" evidence="1">
    <location>
        <begin position="22"/>
        <end position="56"/>
    </location>
</feature>
<sequence length="189" mass="20999">MKKTGRLIFSVAVLLVLGGCSENKEQTTIQKQEKQIETLTHEKKELELLLENEKQKTPVSSSPIVEATVEESDTEELSSLFDSFIRAQFEQDGEALKPLTTAKLYTMLVDKAGERETTVSFKSTVKSITLYQAESLNDTEAVLVGKIEVETKVGDFAPSRYQQLVECTAVKDSEGVFQVDTQTLTNLAQ</sequence>
<accession>A0A1E5GJU4</accession>
<evidence type="ECO:0008006" key="4">
    <source>
        <dbReference type="Google" id="ProtNLM"/>
    </source>
</evidence>
<evidence type="ECO:0000256" key="1">
    <source>
        <dbReference type="SAM" id="Coils"/>
    </source>
</evidence>
<proteinExistence type="predicted"/>
<dbReference type="Proteomes" id="UP000095094">
    <property type="component" value="Unassembled WGS sequence"/>
</dbReference>
<dbReference type="AlphaFoldDB" id="A0A1E5GJU4"/>
<organism evidence="2 3">
    <name type="scientific">Enterococcus termitis</name>
    <dbReference type="NCBI Taxonomy" id="332950"/>
    <lineage>
        <taxon>Bacteria</taxon>
        <taxon>Bacillati</taxon>
        <taxon>Bacillota</taxon>
        <taxon>Bacilli</taxon>
        <taxon>Lactobacillales</taxon>
        <taxon>Enterococcaceae</taxon>
        <taxon>Enterococcus</taxon>
    </lineage>
</organism>